<sequence length="84" mass="9643">MAFRYPVGSDGVGLEVKQHPRVRRSHSDQRWNLLRLKRRVLGGCPMNEGDARPWRGNGETERWRLGEEDGQQLLRNGSMALEDG</sequence>
<dbReference type="Proteomes" id="UP001567538">
    <property type="component" value="Unassembled WGS sequence"/>
</dbReference>
<keyword evidence="2" id="KW-1185">Reference proteome</keyword>
<organism evidence="1 2">
    <name type="scientific">Salvia divinorum</name>
    <name type="common">Maria pastora</name>
    <name type="synonym">Diviner's sage</name>
    <dbReference type="NCBI Taxonomy" id="28513"/>
    <lineage>
        <taxon>Eukaryota</taxon>
        <taxon>Viridiplantae</taxon>
        <taxon>Streptophyta</taxon>
        <taxon>Embryophyta</taxon>
        <taxon>Tracheophyta</taxon>
        <taxon>Spermatophyta</taxon>
        <taxon>Magnoliopsida</taxon>
        <taxon>eudicotyledons</taxon>
        <taxon>Gunneridae</taxon>
        <taxon>Pentapetalae</taxon>
        <taxon>asterids</taxon>
        <taxon>lamiids</taxon>
        <taxon>Lamiales</taxon>
        <taxon>Lamiaceae</taxon>
        <taxon>Nepetoideae</taxon>
        <taxon>Mentheae</taxon>
        <taxon>Salviinae</taxon>
        <taxon>Salvia</taxon>
        <taxon>Salvia subgen. Calosphace</taxon>
    </lineage>
</organism>
<reference evidence="1 2" key="1">
    <citation type="submission" date="2024-06" db="EMBL/GenBank/DDBJ databases">
        <title>A chromosome level genome sequence of Diviner's sage (Salvia divinorum).</title>
        <authorList>
            <person name="Ford S.A."/>
            <person name="Ro D.-K."/>
            <person name="Ness R.W."/>
            <person name="Phillips M.A."/>
        </authorList>
    </citation>
    <scope>NUCLEOTIDE SEQUENCE [LARGE SCALE GENOMIC DNA]</scope>
    <source>
        <strain evidence="1">SAF-2024a</strain>
        <tissue evidence="1">Leaf</tissue>
    </source>
</reference>
<name>A0ABD1GL34_SALDI</name>
<gene>
    <name evidence="1" type="ORF">AAHA92_21643</name>
</gene>
<evidence type="ECO:0000313" key="1">
    <source>
        <dbReference type="EMBL" id="KAL1544840.1"/>
    </source>
</evidence>
<comment type="caution">
    <text evidence="1">The sequence shown here is derived from an EMBL/GenBank/DDBJ whole genome shotgun (WGS) entry which is preliminary data.</text>
</comment>
<dbReference type="AlphaFoldDB" id="A0ABD1GL34"/>
<accession>A0ABD1GL34</accession>
<protein>
    <submittedName>
        <fullName evidence="1">Uncharacterized protein</fullName>
    </submittedName>
</protein>
<proteinExistence type="predicted"/>
<evidence type="ECO:0000313" key="2">
    <source>
        <dbReference type="Proteomes" id="UP001567538"/>
    </source>
</evidence>
<dbReference type="EMBL" id="JBEAFC010000008">
    <property type="protein sequence ID" value="KAL1544840.1"/>
    <property type="molecule type" value="Genomic_DNA"/>
</dbReference>